<evidence type="ECO:0000313" key="8">
    <source>
        <dbReference type="EMBL" id="PRX53155.1"/>
    </source>
</evidence>
<dbReference type="RefSeq" id="WP_106147934.1">
    <property type="nucleotide sequence ID" value="NZ_PVYX01000003.1"/>
</dbReference>
<reference evidence="8 9" key="1">
    <citation type="submission" date="2018-03" db="EMBL/GenBank/DDBJ databases">
        <title>Genomic Encyclopedia of Archaeal and Bacterial Type Strains, Phase II (KMG-II): from individual species to whole genera.</title>
        <authorList>
            <person name="Goeker M."/>
        </authorList>
    </citation>
    <scope>NUCLEOTIDE SEQUENCE [LARGE SCALE GENOMIC DNA]</scope>
    <source>
        <strain evidence="8 9">DSM 25027</strain>
    </source>
</reference>
<evidence type="ECO:0000256" key="3">
    <source>
        <dbReference type="ARBA" id="ARBA00022801"/>
    </source>
</evidence>
<keyword evidence="9" id="KW-1185">Reference proteome</keyword>
<dbReference type="Pfam" id="PF01483">
    <property type="entry name" value="P_proprotein"/>
    <property type="match status" value="1"/>
</dbReference>
<dbReference type="NCBIfam" id="TIGR01451">
    <property type="entry name" value="B_ant_repeat"/>
    <property type="match status" value="1"/>
</dbReference>
<dbReference type="InterPro" id="IPR016187">
    <property type="entry name" value="CTDL_fold"/>
</dbReference>
<feature type="region of interest" description="Disordered" evidence="4">
    <location>
        <begin position="38"/>
        <end position="58"/>
    </location>
</feature>
<evidence type="ECO:0000256" key="1">
    <source>
        <dbReference type="ARBA" id="ARBA00022670"/>
    </source>
</evidence>
<dbReference type="Gene3D" id="4.10.1080.10">
    <property type="entry name" value="TSP type-3 repeat"/>
    <property type="match status" value="1"/>
</dbReference>
<evidence type="ECO:0000259" key="5">
    <source>
        <dbReference type="PROSITE" id="PS50041"/>
    </source>
</evidence>
<dbReference type="Pfam" id="PF02494">
    <property type="entry name" value="HYR"/>
    <property type="match status" value="1"/>
</dbReference>
<dbReference type="InterPro" id="IPR043555">
    <property type="entry name" value="SRPX-like"/>
</dbReference>
<dbReference type="Proteomes" id="UP000237640">
    <property type="component" value="Unassembled WGS sequence"/>
</dbReference>
<dbReference type="CDD" id="cd03603">
    <property type="entry name" value="CLECT_VCBS"/>
    <property type="match status" value="1"/>
</dbReference>
<dbReference type="InterPro" id="IPR018247">
    <property type="entry name" value="EF_Hand_1_Ca_BS"/>
</dbReference>
<sequence length="1826" mass="190157">MNSPSKRNLLVFFLFFGTLLCSGQTTIWLENFEDNSTGNQTGSGEGISTATWSTNDGDVDVRTSGGTQVLRGQNTDNTTARWTTNTINIAGYSNVSFSLDVGQGGTLDFGQDVFQIEYRIDGGTYIEIENASGDNSPSDPIQSSYSVTGLSGSTLEFRITFYNTGGSELYEIDNIRVQGDPLNTTCNTITSSPGSTISDLTTLNSNLSGFGAGTITDVYVTLDITHTWDEDLDISLTSPSGTTVLLSSDNGGSGDDYTNTIFDDAGATAVTAGTAPFDGIYRPEGNLSDFDGENPNGTWTLSIFDDFSGDTGTLNSFSISVCTSASTDLAVTKTVDDNTPKEGTDIVYTLSVTNNGPGNATNLSITDVLPAGVTYVSDDGSYVSGTGVWTIGNLNNGSTATLNITANVNWGTNSSTITNTITAVNADQTDSNATADDLNESIVPTLDQPPVLTITGNQVYCPGGSLGIAETVSLTDPDDATIDAIYIQISSGYVNGEDLLTLTGTHPNITGTWDATEGELTLQGPATFPEFEAAILGVEFSSSNPSPTGTRQFSITPGTANYLPPTGHYYEFVPDIGITWTDARDAAALRTYFGLQGYLATLTSQAEADFSGSQAQGVGWIGASDAATEGDWQWVTGPEAGTTFWTGTAGGTTTPPFNFAFWNSGEPNQSGNEDYAHITDPSVTSSPGSWNDLSNTGAGSGPYQPQGYVVEYGGTVGDPVLSITGVTTVTVDNVAPTASNPSPVTVFCSADVPASDINIITDEADNCTANPAVTFIGDVSDGGTNPEIITRTYRVTDDAGNTVDVTQTITVTPITINTQPSDQTVSLGSNATFTTSSSNSDTYQWQVSTNGGGGFSNISDGAEYSGTNTQILTVLNVDLAKDNYIFRILVSNSSGSCPAVTSNEATLLISVDSDGDGIVDSADLDDDNDGILDSVECPNAFTVLWVTNGTPGTEEQNTINKLTALGYTVTVVDDNVGGNANNFAVTFVYEDVFSGDADANVMNMTTTSNGVVTSEPALHDEILGASTGGNGTSTEVEILNNSHPITSGLPLGNYNIGDAQYFGNGLTTGTVLGRDPASLEGSVVIWDLGDAMETGTAPGKRAIVPHSNGGGGFNAAGEDLLVNAIIWASQMDTDGDGLQDCVDTDSDGDGCGDADEAYGDVDTDLDDNGRYGSGSPAVNGDGTVTAASYTTPVDGDSNTVLDFLEAGTAASITTQPTDSAICPSGNTSFTVAASNADAFQWQLFNGSTWDDLTDSGIHGGTTTTTLAITGANVTDNGNQYRVVVSNSSYVCGTQISNTVTLTVEDTTAPVISGCPTNISVNVDSGTCGAVVTWTPPTANDNCGGVTLTNNNYNPGDSFLPGVTTVVYTATDDSGNSSTCSFTVTVNDNEAPTINGPSDITVSADSGVCEAVVNYTLPTVSDNCAMGDGTFPVFEDFEVPNRNALINECWQFAGSTVSTNNPISGSTSMRTSNLISTEARRLISPLVYLNGNGQITFTHRIDQARNNNRITVSLVDEADVATVIFNEVYSDNSVQTEIIDIGLTGNYRVRFDFETNSNASDRARLDDLTIPGLKVADTSGSGACPAATLQAVQTAGFATGGAFPVGTTTNTYEVTDAFGNTSTYSFDITVTDDENPTASNPAPVAVFCASDVPVADPLVVTDEADNCTANPTVTFIGDVSDGGTNPETITRTYRVEDASGNTTDVTQTITVSQFLINTQPANLTVIAGNNGTFSVTAVNVDTYQWQVSTNGGVSYSDISDGTEYTGTQTATLIVNSPDVDKNGYLFRVVLSNSTSSCPDLISNSATLTIRVGRVITNRRITYRVKKN</sequence>
<dbReference type="PROSITE" id="PS50041">
    <property type="entry name" value="C_TYPE_LECTIN_2"/>
    <property type="match status" value="1"/>
</dbReference>
<dbReference type="InterPro" id="IPR001304">
    <property type="entry name" value="C-type_lectin-like"/>
</dbReference>
<feature type="domain" description="HYR" evidence="6">
    <location>
        <begin position="1304"/>
        <end position="1387"/>
    </location>
</feature>
<feature type="domain" description="C-type lectin" evidence="5">
    <location>
        <begin position="565"/>
        <end position="692"/>
    </location>
</feature>
<dbReference type="GO" id="GO:0006508">
    <property type="term" value="P:proteolysis"/>
    <property type="evidence" value="ECO:0007669"/>
    <property type="project" value="UniProtKB-KW"/>
</dbReference>
<evidence type="ECO:0000256" key="4">
    <source>
        <dbReference type="SAM" id="MobiDB-lite"/>
    </source>
</evidence>
<evidence type="ECO:0000259" key="6">
    <source>
        <dbReference type="PROSITE" id="PS50825"/>
    </source>
</evidence>
<dbReference type="Gene3D" id="2.60.40.1170">
    <property type="entry name" value="Mu homology domain, subdomain B"/>
    <property type="match status" value="1"/>
</dbReference>
<dbReference type="PANTHER" id="PTHR46343">
    <property type="entry name" value="HYR DOMAIN-CONTAINING PROTEIN"/>
    <property type="match status" value="1"/>
</dbReference>
<dbReference type="EMBL" id="PVYX01000003">
    <property type="protein sequence ID" value="PRX53155.1"/>
    <property type="molecule type" value="Genomic_DNA"/>
</dbReference>
<dbReference type="Gene3D" id="2.60.40.10">
    <property type="entry name" value="Immunoglobulins"/>
    <property type="match status" value="3"/>
</dbReference>
<dbReference type="Pfam" id="PF01345">
    <property type="entry name" value="DUF11"/>
    <property type="match status" value="1"/>
</dbReference>
<dbReference type="InterPro" id="IPR003410">
    <property type="entry name" value="HYR_dom"/>
</dbReference>
<dbReference type="InterPro" id="IPR002884">
    <property type="entry name" value="P_dom"/>
</dbReference>
<dbReference type="Gene3D" id="2.60.120.260">
    <property type="entry name" value="Galactose-binding domain-like"/>
    <property type="match status" value="1"/>
</dbReference>
<gene>
    <name evidence="8" type="ORF">CLV81_4062</name>
</gene>
<dbReference type="InterPro" id="IPR008979">
    <property type="entry name" value="Galactose-bd-like_sf"/>
</dbReference>
<dbReference type="PROSITE" id="PS50825">
    <property type="entry name" value="HYR"/>
    <property type="match status" value="2"/>
</dbReference>
<evidence type="ECO:0000259" key="7">
    <source>
        <dbReference type="PROSITE" id="PS51829"/>
    </source>
</evidence>
<dbReference type="Gene3D" id="3.10.100.10">
    <property type="entry name" value="Mannose-Binding Protein A, subunit A"/>
    <property type="match status" value="1"/>
</dbReference>
<protein>
    <submittedName>
        <fullName evidence="8">Subtilisin-like proprotein convertase family protein</fullName>
    </submittedName>
</protein>
<feature type="domain" description="P/Homo B" evidence="7">
    <location>
        <begin position="165"/>
        <end position="327"/>
    </location>
</feature>
<dbReference type="InterPro" id="IPR034007">
    <property type="entry name" value="CTLD_bac"/>
</dbReference>
<dbReference type="SUPFAM" id="SSF56436">
    <property type="entry name" value="C-type lectin-like"/>
    <property type="match status" value="1"/>
</dbReference>
<accession>A0A2T0M6Z9</accession>
<dbReference type="SUPFAM" id="SSF103647">
    <property type="entry name" value="TSP type-3 repeat"/>
    <property type="match status" value="1"/>
</dbReference>
<dbReference type="InterPro" id="IPR028974">
    <property type="entry name" value="TSP_type-3_rpt"/>
</dbReference>
<keyword evidence="1" id="KW-0645">Protease</keyword>
<feature type="domain" description="HYR" evidence="6">
    <location>
        <begin position="1538"/>
        <end position="1631"/>
    </location>
</feature>
<dbReference type="PROSITE" id="PS51829">
    <property type="entry name" value="P_HOMO_B"/>
    <property type="match status" value="1"/>
</dbReference>
<dbReference type="SMART" id="SM00034">
    <property type="entry name" value="CLECT"/>
    <property type="match status" value="1"/>
</dbReference>
<dbReference type="PANTHER" id="PTHR46343:SF2">
    <property type="entry name" value="SUSHI_VON WILLEBRAND FACTOR TYPE A_EGF_PENTRAXIN DOMAIN-CONTAINING 1"/>
    <property type="match status" value="1"/>
</dbReference>
<keyword evidence="2" id="KW-0677">Repeat</keyword>
<feature type="compositionally biased region" description="Polar residues" evidence="4">
    <location>
        <begin position="38"/>
        <end position="56"/>
    </location>
</feature>
<dbReference type="SUPFAM" id="SSF49785">
    <property type="entry name" value="Galactose-binding domain-like"/>
    <property type="match status" value="1"/>
</dbReference>
<proteinExistence type="predicted"/>
<dbReference type="InterPro" id="IPR001434">
    <property type="entry name" value="OmcB-like_DUF11"/>
</dbReference>
<comment type="caution">
    <text evidence="8">The sequence shown here is derived from an EMBL/GenBank/DDBJ whole genome shotgun (WGS) entry which is preliminary data.</text>
</comment>
<dbReference type="GO" id="GO:0005509">
    <property type="term" value="F:calcium ion binding"/>
    <property type="evidence" value="ECO:0007669"/>
    <property type="project" value="InterPro"/>
</dbReference>
<evidence type="ECO:0000313" key="9">
    <source>
        <dbReference type="Proteomes" id="UP000237640"/>
    </source>
</evidence>
<dbReference type="InterPro" id="IPR013783">
    <property type="entry name" value="Ig-like_fold"/>
</dbReference>
<dbReference type="GO" id="GO:0004252">
    <property type="term" value="F:serine-type endopeptidase activity"/>
    <property type="evidence" value="ECO:0007669"/>
    <property type="project" value="InterPro"/>
</dbReference>
<keyword evidence="3" id="KW-0378">Hydrolase</keyword>
<organism evidence="8 9">
    <name type="scientific">Flagellimonas meridianipacifica</name>
    <dbReference type="NCBI Taxonomy" id="1080225"/>
    <lineage>
        <taxon>Bacteria</taxon>
        <taxon>Pseudomonadati</taxon>
        <taxon>Bacteroidota</taxon>
        <taxon>Flavobacteriia</taxon>
        <taxon>Flavobacteriales</taxon>
        <taxon>Flavobacteriaceae</taxon>
        <taxon>Flagellimonas</taxon>
    </lineage>
</organism>
<evidence type="ECO:0000256" key="2">
    <source>
        <dbReference type="ARBA" id="ARBA00022737"/>
    </source>
</evidence>
<dbReference type="OrthoDB" id="279982at2"/>
<dbReference type="InterPro" id="IPR016186">
    <property type="entry name" value="C-type_lectin-like/link_sf"/>
</dbReference>
<dbReference type="InterPro" id="IPR047589">
    <property type="entry name" value="DUF11_rpt"/>
</dbReference>
<dbReference type="PROSITE" id="PS00018">
    <property type="entry name" value="EF_HAND_1"/>
    <property type="match status" value="1"/>
</dbReference>
<name>A0A2T0M6Z9_9FLAO</name>